<gene>
    <name evidence="4" type="ORF">WJX84_000026</name>
</gene>
<dbReference type="GO" id="GO:0008233">
    <property type="term" value="F:peptidase activity"/>
    <property type="evidence" value="ECO:0007669"/>
    <property type="project" value="UniProtKB-KW"/>
</dbReference>
<evidence type="ECO:0000256" key="3">
    <source>
        <dbReference type="ARBA" id="ARBA00022801"/>
    </source>
</evidence>
<protein>
    <recommendedName>
        <fullName evidence="6">Proteasome endopeptidase complex</fullName>
    </recommendedName>
</protein>
<dbReference type="InterPro" id="IPR029055">
    <property type="entry name" value="Ntn_hydrolases_N"/>
</dbReference>
<proteinExistence type="predicted"/>
<dbReference type="GO" id="GO:0051603">
    <property type="term" value="P:proteolysis involved in protein catabolic process"/>
    <property type="evidence" value="ECO:0007669"/>
    <property type="project" value="InterPro"/>
</dbReference>
<dbReference type="GO" id="GO:0005839">
    <property type="term" value="C:proteasome core complex"/>
    <property type="evidence" value="ECO:0007669"/>
    <property type="project" value="InterPro"/>
</dbReference>
<evidence type="ECO:0000313" key="5">
    <source>
        <dbReference type="Proteomes" id="UP001485043"/>
    </source>
</evidence>
<dbReference type="PANTHER" id="PTHR32194">
    <property type="entry name" value="METALLOPROTEASE TLDD"/>
    <property type="match status" value="1"/>
</dbReference>
<evidence type="ECO:0000256" key="1">
    <source>
        <dbReference type="ARBA" id="ARBA00022490"/>
    </source>
</evidence>
<keyword evidence="5" id="KW-1185">Reference proteome</keyword>
<dbReference type="GO" id="GO:0005737">
    <property type="term" value="C:cytoplasm"/>
    <property type="evidence" value="ECO:0007669"/>
    <property type="project" value="TreeGrafter"/>
</dbReference>
<comment type="caution">
    <text evidence="4">The sequence shown here is derived from an EMBL/GenBank/DDBJ whole genome shotgun (WGS) entry which is preliminary data.</text>
</comment>
<dbReference type="Pfam" id="PF00227">
    <property type="entry name" value="Proteasome"/>
    <property type="match status" value="1"/>
</dbReference>
<organism evidence="4 5">
    <name type="scientific">Apatococcus fuscideae</name>
    <dbReference type="NCBI Taxonomy" id="2026836"/>
    <lineage>
        <taxon>Eukaryota</taxon>
        <taxon>Viridiplantae</taxon>
        <taxon>Chlorophyta</taxon>
        <taxon>core chlorophytes</taxon>
        <taxon>Trebouxiophyceae</taxon>
        <taxon>Chlorellales</taxon>
        <taxon>Chlorellaceae</taxon>
        <taxon>Apatococcus</taxon>
    </lineage>
</organism>
<dbReference type="InterPro" id="IPR001353">
    <property type="entry name" value="Proteasome_sua/b"/>
</dbReference>
<dbReference type="AlphaFoldDB" id="A0AAW1TC22"/>
<keyword evidence="2" id="KW-0645">Protease</keyword>
<dbReference type="Proteomes" id="UP001485043">
    <property type="component" value="Unassembled WGS sequence"/>
</dbReference>
<dbReference type="SUPFAM" id="SSF56235">
    <property type="entry name" value="N-terminal nucleophile aminohydrolases (Ntn hydrolases)"/>
    <property type="match status" value="1"/>
</dbReference>
<evidence type="ECO:0000256" key="2">
    <source>
        <dbReference type="ARBA" id="ARBA00022670"/>
    </source>
</evidence>
<evidence type="ECO:0008006" key="6">
    <source>
        <dbReference type="Google" id="ProtNLM"/>
    </source>
</evidence>
<evidence type="ECO:0000313" key="4">
    <source>
        <dbReference type="EMBL" id="KAK9866828.1"/>
    </source>
</evidence>
<dbReference type="Gene3D" id="3.60.20.10">
    <property type="entry name" value="Glutamine Phosphoribosylpyrophosphate, subunit 1, domain 1"/>
    <property type="match status" value="1"/>
</dbReference>
<keyword evidence="3" id="KW-0378">Hydrolase</keyword>
<dbReference type="EMBL" id="JALJOV010000130">
    <property type="protein sequence ID" value="KAK9866828.1"/>
    <property type="molecule type" value="Genomic_DNA"/>
</dbReference>
<accession>A0AAW1TC22</accession>
<name>A0AAW1TC22_9CHLO</name>
<dbReference type="InterPro" id="IPR023333">
    <property type="entry name" value="Proteasome_suB-type"/>
</dbReference>
<reference evidence="4 5" key="1">
    <citation type="journal article" date="2024" name="Nat. Commun.">
        <title>Phylogenomics reveals the evolutionary origins of lichenization in chlorophyte algae.</title>
        <authorList>
            <person name="Puginier C."/>
            <person name="Libourel C."/>
            <person name="Otte J."/>
            <person name="Skaloud P."/>
            <person name="Haon M."/>
            <person name="Grisel S."/>
            <person name="Petersen M."/>
            <person name="Berrin J.G."/>
            <person name="Delaux P.M."/>
            <person name="Dal Grande F."/>
            <person name="Keller J."/>
        </authorList>
    </citation>
    <scope>NUCLEOTIDE SEQUENCE [LARGE SCALE GENOMIC DNA]</scope>
    <source>
        <strain evidence="4 5">SAG 2523</strain>
    </source>
</reference>
<sequence>MTELSGDWCGMQAPETGTTIVAVSYDKVFLLRSGSAADTQLVSDYVRYYAEQHAIGLEQPPSVKTIANLVKQMNYQNKQMLLGAMIIAGWDREAGGQVYGCPIGGTLLEEPWTTDGSGSTYIWGFLDHAFRDNMSRSEAEELVIASISLAMARDGSSGGVVRLITISKDGAERRLVKGDEVLEAIFLFLVA</sequence>
<keyword evidence="1" id="KW-0963">Cytoplasm</keyword>
<dbReference type="PANTHER" id="PTHR32194:SF0">
    <property type="entry name" value="ATP-DEPENDENT PROTEASE SUBUNIT HSLV"/>
    <property type="match status" value="1"/>
</dbReference>